<sequence>MNFINKNHIPMKKCISTLAVLLIGMGTYAQINVNQPKISPKLKPVLNTNIKIDPIDLNMNMDNIRIGIESGKKCYLIKGVANGLFKLERGDFANNVVGYFENFKYLYTEAGYLRSDNKLLRNDKRFKSGNHFEVLIYPDRNDKRLVNKNMVKVTWWTPELQLRTFSLKNVSVRYQKQGILITGDHEIEGNPMGFSFSITQTTCLQ</sequence>
<comment type="caution">
    <text evidence="1">The sequence shown here is derived from an EMBL/GenBank/DDBJ whole genome shotgun (WGS) entry which is preliminary data.</text>
</comment>
<proteinExistence type="predicted"/>
<dbReference type="Proteomes" id="UP000219559">
    <property type="component" value="Unassembled WGS sequence"/>
</dbReference>
<reference evidence="1 2" key="1">
    <citation type="submission" date="2017-04" db="EMBL/GenBank/DDBJ databases">
        <title>A new member of the family Flavobacteriaceae isolated from ascidians.</title>
        <authorList>
            <person name="Chen L."/>
        </authorList>
    </citation>
    <scope>NUCLEOTIDE SEQUENCE [LARGE SCALE GENOMIC DNA]</scope>
    <source>
        <strain evidence="1 2">HQA918</strain>
    </source>
</reference>
<evidence type="ECO:0000313" key="1">
    <source>
        <dbReference type="EMBL" id="PCE65733.1"/>
    </source>
</evidence>
<gene>
    <name evidence="1" type="ORF">B7P33_00045</name>
</gene>
<evidence type="ECO:0000313" key="2">
    <source>
        <dbReference type="Proteomes" id="UP000219559"/>
    </source>
</evidence>
<protein>
    <submittedName>
        <fullName evidence="1">Uncharacterized protein</fullName>
    </submittedName>
</protein>
<dbReference type="EMBL" id="NBWU01000001">
    <property type="protein sequence ID" value="PCE65733.1"/>
    <property type="molecule type" value="Genomic_DNA"/>
</dbReference>
<keyword evidence="2" id="KW-1185">Reference proteome</keyword>
<name>A0A2A4GBA7_9FLAO</name>
<organism evidence="1 2">
    <name type="scientific">Sediminicola luteus</name>
    <dbReference type="NCBI Taxonomy" id="319238"/>
    <lineage>
        <taxon>Bacteria</taxon>
        <taxon>Pseudomonadati</taxon>
        <taxon>Bacteroidota</taxon>
        <taxon>Flavobacteriia</taxon>
        <taxon>Flavobacteriales</taxon>
        <taxon>Flavobacteriaceae</taxon>
        <taxon>Sediminicola</taxon>
    </lineage>
</organism>
<accession>A0A2A4GBA7</accession>
<dbReference type="AlphaFoldDB" id="A0A2A4GBA7"/>